<comment type="caution">
    <text evidence="2">The sequence shown here is derived from an EMBL/GenBank/DDBJ whole genome shotgun (WGS) entry which is preliminary data.</text>
</comment>
<dbReference type="InterPro" id="IPR043917">
    <property type="entry name" value="DUF5753"/>
</dbReference>
<reference evidence="2 3" key="1">
    <citation type="journal article" date="2014" name="Int. J. Syst. Evol. Microbiol.">
        <title>Complete genome sequence of Corynebacterium casei LMG S-19264T (=DSM 44701T), isolated from a smear-ripened cheese.</title>
        <authorList>
            <consortium name="US DOE Joint Genome Institute (JGI-PGF)"/>
            <person name="Walter F."/>
            <person name="Albersmeier A."/>
            <person name="Kalinowski J."/>
            <person name="Ruckert C."/>
        </authorList>
    </citation>
    <scope>NUCLEOTIDE SEQUENCE [LARGE SCALE GENOMIC DNA]</scope>
    <source>
        <strain evidence="2 3">KCTC 19473</strain>
    </source>
</reference>
<dbReference type="Proteomes" id="UP000654947">
    <property type="component" value="Unassembled WGS sequence"/>
</dbReference>
<sequence>MRRSADLSQRELAKGTLISHQMLGSIERAERGPRRAFAEKADQVLGARGALVRLWPGDQEGYPHGFKEYVELEQEARVIHDFQTQVVPGFFQTPDYARAVLGASWPPIEEAELERLLATRVDRQKMLERRKPPLIWSVLDESVLRRPVGTFEAMEAQLDRLVALAAKPHIQLQILPFAKGVHPALDGAFTALDMGSSEHLAYAEMPGTGRVTAATDDVEQCTLRFGVLRSLALSPDESVDLISRYKEAHRHGIDPV</sequence>
<dbReference type="InterPro" id="IPR001387">
    <property type="entry name" value="Cro/C1-type_HTH"/>
</dbReference>
<dbReference type="CDD" id="cd00093">
    <property type="entry name" value="HTH_XRE"/>
    <property type="match status" value="1"/>
</dbReference>
<protein>
    <submittedName>
        <fullName evidence="2">Transcriptional regulator</fullName>
    </submittedName>
</protein>
<dbReference type="SMART" id="SM00530">
    <property type="entry name" value="HTH_XRE"/>
    <property type="match status" value="1"/>
</dbReference>
<dbReference type="Pfam" id="PF13560">
    <property type="entry name" value="HTH_31"/>
    <property type="match status" value="1"/>
</dbReference>
<dbReference type="GO" id="GO:0003677">
    <property type="term" value="F:DNA binding"/>
    <property type="evidence" value="ECO:0007669"/>
    <property type="project" value="InterPro"/>
</dbReference>
<dbReference type="InterPro" id="IPR010982">
    <property type="entry name" value="Lambda_DNA-bd_dom_sf"/>
</dbReference>
<dbReference type="AlphaFoldDB" id="A0A918XGY4"/>
<dbReference type="EMBL" id="BMXL01000019">
    <property type="protein sequence ID" value="GHD30868.1"/>
    <property type="molecule type" value="Genomic_DNA"/>
</dbReference>
<evidence type="ECO:0000313" key="3">
    <source>
        <dbReference type="Proteomes" id="UP000654947"/>
    </source>
</evidence>
<proteinExistence type="predicted"/>
<name>A0A918XGY4_9ACTN</name>
<gene>
    <name evidence="2" type="ORF">GCM10007147_33020</name>
</gene>
<keyword evidence="3" id="KW-1185">Reference proteome</keyword>
<feature type="domain" description="HTH cro/C1-type" evidence="1">
    <location>
        <begin position="1"/>
        <end position="52"/>
    </location>
</feature>
<evidence type="ECO:0000259" key="1">
    <source>
        <dbReference type="PROSITE" id="PS50943"/>
    </source>
</evidence>
<accession>A0A918XGY4</accession>
<dbReference type="PROSITE" id="PS50943">
    <property type="entry name" value="HTH_CROC1"/>
    <property type="match status" value="1"/>
</dbReference>
<dbReference type="SUPFAM" id="SSF47413">
    <property type="entry name" value="lambda repressor-like DNA-binding domains"/>
    <property type="match status" value="1"/>
</dbReference>
<evidence type="ECO:0000313" key="2">
    <source>
        <dbReference type="EMBL" id="GHD30868.1"/>
    </source>
</evidence>
<dbReference type="Gene3D" id="1.10.260.40">
    <property type="entry name" value="lambda repressor-like DNA-binding domains"/>
    <property type="match status" value="1"/>
</dbReference>
<dbReference type="Pfam" id="PF19054">
    <property type="entry name" value="DUF5753"/>
    <property type="match status" value="1"/>
</dbReference>
<organism evidence="2 3">
    <name type="scientific">Nocardiopsis kunsanensis</name>
    <dbReference type="NCBI Taxonomy" id="141693"/>
    <lineage>
        <taxon>Bacteria</taxon>
        <taxon>Bacillati</taxon>
        <taxon>Actinomycetota</taxon>
        <taxon>Actinomycetes</taxon>
        <taxon>Streptosporangiales</taxon>
        <taxon>Nocardiopsidaceae</taxon>
        <taxon>Nocardiopsis</taxon>
    </lineage>
</organism>